<dbReference type="PANTHER" id="PTHR43767:SF10">
    <property type="entry name" value="SURFACTIN SYNTHASE SUBUNIT 1"/>
    <property type="match status" value="1"/>
</dbReference>
<evidence type="ECO:0000313" key="8">
    <source>
        <dbReference type="EMBL" id="ADQ74621.1"/>
    </source>
</evidence>
<evidence type="ECO:0000256" key="3">
    <source>
        <dbReference type="ARBA" id="ARBA00050154"/>
    </source>
</evidence>
<dbReference type="InterPro" id="IPR025110">
    <property type="entry name" value="AMP-bd_C"/>
</dbReference>
<dbReference type="FunFam" id="2.30.38.10:FF:000003">
    <property type="entry name" value="Vibriobactin-specific 2,3-dihydroxybenzoate-AMP ligase"/>
    <property type="match status" value="1"/>
</dbReference>
<dbReference type="AlphaFoldDB" id="G8AA91"/>
<dbReference type="SUPFAM" id="SSF56801">
    <property type="entry name" value="Acetyl-CoA synthetase-like"/>
    <property type="match status" value="1"/>
</dbReference>
<comment type="catalytic activity">
    <reaction evidence="3">
        <text>salicylate + holo-[ACP] + ATP = salicyl-[ACP] + AMP + diphosphate</text>
        <dbReference type="Rhea" id="RHEA:61648"/>
        <dbReference type="Rhea" id="RHEA-COMP:9685"/>
        <dbReference type="Rhea" id="RHEA-COMP:19022"/>
        <dbReference type="ChEBI" id="CHEBI:30616"/>
        <dbReference type="ChEBI" id="CHEBI:30762"/>
        <dbReference type="ChEBI" id="CHEBI:33019"/>
        <dbReference type="ChEBI" id="CHEBI:64479"/>
        <dbReference type="ChEBI" id="CHEBI:86464"/>
        <dbReference type="ChEBI" id="CHEBI:456215"/>
        <dbReference type="EC" id="6.2.1.61"/>
    </reaction>
    <physiologicalReaction direction="left-to-right" evidence="3">
        <dbReference type="Rhea" id="RHEA:61649"/>
    </physiologicalReaction>
</comment>
<dbReference type="InterPro" id="IPR050237">
    <property type="entry name" value="ATP-dep_AMP-bd_enzyme"/>
</dbReference>
<name>G8AA91_PSEPU</name>
<dbReference type="Pfam" id="PF00501">
    <property type="entry name" value="AMP-binding"/>
    <property type="match status" value="1"/>
</dbReference>
<dbReference type="EMBL" id="GU211010">
    <property type="protein sequence ID" value="ADQ74621.1"/>
    <property type="molecule type" value="Genomic_DNA"/>
</dbReference>
<dbReference type="EC" id="6.2.1.61" evidence="4"/>
<evidence type="ECO:0000256" key="2">
    <source>
        <dbReference type="ARBA" id="ARBA00022598"/>
    </source>
</evidence>
<dbReference type="Pfam" id="PF13193">
    <property type="entry name" value="AMP-binding_C"/>
    <property type="match status" value="1"/>
</dbReference>
<feature type="domain" description="AMP-dependent synthetase/ligase" evidence="6">
    <location>
        <begin position="30"/>
        <end position="387"/>
    </location>
</feature>
<dbReference type="GO" id="GO:0016877">
    <property type="term" value="F:ligase activity, forming carbon-sulfur bonds"/>
    <property type="evidence" value="ECO:0007669"/>
    <property type="project" value="UniProtKB-ARBA"/>
</dbReference>
<evidence type="ECO:0000256" key="5">
    <source>
        <dbReference type="ARBA" id="ARBA00077773"/>
    </source>
</evidence>
<proteinExistence type="predicted"/>
<sequence length="524" mass="57309">MKAHIDPTSFERYLESGALQSSTLLDCLGKWAVQYGERTALQDDCERLTYRQLDQRSTALASLLKARGLVADDKVILQLPNSCGFCVALFAVMKLGGVAILALPGHRQYELLGLQEAARATMYITCSELAGFRYEVLAQALVGQGMAPTGVIYLDTLEEATWQAPVTLAAHSAAPDDVAFLLLSGGTTQVPKLIPRTHADYTYNVTAMAEACGLNAQTRYLCVVPVAHNFALGCPGVLGVLSVGGFVHMLPQPDIMRLCELLIEQRITVTSLVPSIAEIMIEYLELDDLSFDALELVQVGAARFSKESARRLKALLGCELQHIYGMAEGLLCFNRAEDSEDSKVNTQGRPLSVFDEIRVVGEGGQQVALGEAGELHVRGPYTIRGYHARPEINAAAFDDEGFYRTGDIVRVDQAGNVTVVGRAKEQINRAGEKYSPSDMEKLMLDWSRVGECAVVGIEDRTLGERVVYFIRPIGPGPSRRDVCDYLKGLGLADFKYPDEVVLMDQLPLTAVGKIDKKRLLLEYP</sequence>
<dbReference type="PANTHER" id="PTHR43767">
    <property type="entry name" value="LONG-CHAIN-FATTY-ACID--COA LIGASE"/>
    <property type="match status" value="1"/>
</dbReference>
<reference evidence="8" key="1">
    <citation type="journal article" date="2011" name="Chem. Biol.">
        <title>Promysalin, a Salicylate-Containing Pseudomonas putida Antibiotic, Promotes Surface Colonization and Selectively Targets Other Pseudomonas.</title>
        <authorList>
            <person name="Li W."/>
            <person name="Estrada-de los Santos P."/>
            <person name="Matthijs S."/>
            <person name="Xie G.-L."/>
            <person name="Busson R."/>
            <person name="Cornelis P."/>
            <person name="Rozenski J."/>
            <person name="De Mot R."/>
        </authorList>
    </citation>
    <scope>NUCLEOTIDE SEQUENCE</scope>
    <source>
        <strain evidence="8">RW10S1</strain>
    </source>
</reference>
<dbReference type="InterPro" id="IPR000873">
    <property type="entry name" value="AMP-dep_synth/lig_dom"/>
</dbReference>
<gene>
    <name evidence="8" type="primary">ppgM</name>
</gene>
<dbReference type="InterPro" id="IPR045851">
    <property type="entry name" value="AMP-bd_C_sf"/>
</dbReference>
<dbReference type="InterPro" id="IPR042099">
    <property type="entry name" value="ANL_N_sf"/>
</dbReference>
<evidence type="ECO:0000259" key="7">
    <source>
        <dbReference type="Pfam" id="PF13193"/>
    </source>
</evidence>
<keyword evidence="2 8" id="KW-0436">Ligase</keyword>
<evidence type="ECO:0000256" key="1">
    <source>
        <dbReference type="ARBA" id="ARBA00004924"/>
    </source>
</evidence>
<evidence type="ECO:0000256" key="4">
    <source>
        <dbReference type="ARBA" id="ARBA00066647"/>
    </source>
</evidence>
<feature type="domain" description="AMP-binding enzyme C-terminal" evidence="7">
    <location>
        <begin position="439"/>
        <end position="513"/>
    </location>
</feature>
<dbReference type="SMR" id="G8AA91"/>
<protein>
    <recommendedName>
        <fullName evidence="4">salicylate--[aryl-carrier protein] ligase</fullName>
        <ecNumber evidence="4">6.2.1.61</ecNumber>
    </recommendedName>
    <alternativeName>
        <fullName evidence="5">Salicylate--[aryl-carrier protein] ligase</fullName>
    </alternativeName>
</protein>
<accession>G8AA91</accession>
<dbReference type="Gene3D" id="3.40.50.12780">
    <property type="entry name" value="N-terminal domain of ligase-like"/>
    <property type="match status" value="1"/>
</dbReference>
<organism evidence="8">
    <name type="scientific">Pseudomonas putida</name>
    <name type="common">Arthrobacter siderocapsulatus</name>
    <dbReference type="NCBI Taxonomy" id="303"/>
    <lineage>
        <taxon>Bacteria</taxon>
        <taxon>Pseudomonadati</taxon>
        <taxon>Pseudomonadota</taxon>
        <taxon>Gammaproteobacteria</taxon>
        <taxon>Pseudomonadales</taxon>
        <taxon>Pseudomonadaceae</taxon>
        <taxon>Pseudomonas</taxon>
    </lineage>
</organism>
<evidence type="ECO:0000259" key="6">
    <source>
        <dbReference type="Pfam" id="PF00501"/>
    </source>
</evidence>
<dbReference type="Gene3D" id="3.30.300.30">
    <property type="match status" value="1"/>
</dbReference>
<comment type="pathway">
    <text evidence="1">Siderophore biosynthesis.</text>
</comment>